<sequence length="431" mass="46598">MATATTWVPSTPPNSDFSLANLPLGIITTRSDPTPRPATAIGMHALDLKLLSSRLDLPSLLPSIPSLSSTLSQPTLNAFAQLGRPAHRAFREFLQDLLSTETTRPELLRDDAALREEVLVHRTKVMMELPMEVGDYTDFYAGEHHARAVGVMFRGAENALQPNYKHLPVGYHGRASSVVVSGTGVHRPVGQILVDGVVVTAASRKMDFELELGCFVGRGSEMGKGVGVDEAEEWVFGYVLLNDWSARDVQAWEYVPLGPFNGKNFATTVSGWVVLADALEPYRAEGIENGTELQGYLKEGRRENMFDISLEVELTTAEGDSTIISRTSSKNLLWSFPQMIAHHTLGGCPMRAGDLLGSGTISGPRGAGDQGSLLEMTDNGKKEVLLAGMDARRFLKDGDTITLRGHCGPDGARVGFGDCRGRIYSAAGVSR</sequence>
<dbReference type="Pfam" id="PF09298">
    <property type="entry name" value="FAA_hydrolase_N"/>
    <property type="match status" value="1"/>
</dbReference>
<dbReference type="InterPro" id="IPR036462">
    <property type="entry name" value="Fumarylacetoacetase_N_sf"/>
</dbReference>
<dbReference type="Pfam" id="PF01557">
    <property type="entry name" value="FAA_hydrolase"/>
    <property type="match status" value="1"/>
</dbReference>
<evidence type="ECO:0000256" key="7">
    <source>
        <dbReference type="ARBA" id="ARBA00022842"/>
    </source>
</evidence>
<feature type="binding site" evidence="11">
    <location>
        <position position="360"/>
    </location>
    <ligand>
        <name>substrate</name>
    </ligand>
</feature>
<keyword evidence="8 13" id="KW-0828">Tyrosine catabolism</keyword>
<feature type="binding site" evidence="11">
    <location>
        <position position="154"/>
    </location>
    <ligand>
        <name>substrate</name>
    </ligand>
</feature>
<feature type="binding site" evidence="12">
    <location>
        <position position="243"/>
    </location>
    <ligand>
        <name>Mg(2+)</name>
        <dbReference type="ChEBI" id="CHEBI:18420"/>
    </ligand>
</feature>
<protein>
    <recommendedName>
        <fullName evidence="3 13">Fumarylacetoacetase</fullName>
        <ecNumber evidence="3 13">3.7.1.2</ecNumber>
    </recommendedName>
    <alternativeName>
        <fullName evidence="13">Fumarylacetoacetate hydrolase</fullName>
    </alternativeName>
</protein>
<dbReference type="GO" id="GO:0006572">
    <property type="term" value="P:L-tyrosine catabolic process"/>
    <property type="evidence" value="ECO:0007669"/>
    <property type="project" value="UniProtKB-UniRule"/>
</dbReference>
<evidence type="ECO:0000256" key="8">
    <source>
        <dbReference type="ARBA" id="ARBA00022878"/>
    </source>
</evidence>
<dbReference type="PANTHER" id="PTHR43069:SF2">
    <property type="entry name" value="FUMARYLACETOACETASE"/>
    <property type="match status" value="1"/>
</dbReference>
<evidence type="ECO:0000256" key="9">
    <source>
        <dbReference type="ARBA" id="ARBA00023232"/>
    </source>
</evidence>
<comment type="cofactor">
    <cofactor evidence="13">
        <name>Mg(2+)</name>
        <dbReference type="ChEBI" id="CHEBI:18420"/>
    </cofactor>
    <cofactor evidence="13">
        <name>Ca(2+)</name>
        <dbReference type="ChEBI" id="CHEBI:29108"/>
    </cofactor>
</comment>
<evidence type="ECO:0000256" key="13">
    <source>
        <dbReference type="RuleBase" id="RU366008"/>
    </source>
</evidence>
<feature type="active site" description="Proton acceptor" evidence="10">
    <location>
        <position position="145"/>
    </location>
</feature>
<keyword evidence="7 12" id="KW-0460">Magnesium</keyword>
<comment type="pathway">
    <text evidence="1 13">Amino-acid degradation; L-phenylalanine degradation; acetoacetate and fumarate from L-phenylalanine: step 6/6.</text>
</comment>
<evidence type="ECO:0000256" key="10">
    <source>
        <dbReference type="PIRSR" id="PIRSR605959-1"/>
    </source>
</evidence>
<reference evidence="16" key="2">
    <citation type="submission" date="2023-05" db="EMBL/GenBank/DDBJ databases">
        <authorList>
            <consortium name="Lawrence Berkeley National Laboratory"/>
            <person name="Steindorff A."/>
            <person name="Hensen N."/>
            <person name="Bonometti L."/>
            <person name="Westerberg I."/>
            <person name="Brannstrom I.O."/>
            <person name="Guillou S."/>
            <person name="Cros-Aarteil S."/>
            <person name="Calhoun S."/>
            <person name="Haridas S."/>
            <person name="Kuo A."/>
            <person name="Mondo S."/>
            <person name="Pangilinan J."/>
            <person name="Riley R."/>
            <person name="Labutti K."/>
            <person name="Andreopoulos B."/>
            <person name="Lipzen A."/>
            <person name="Chen C."/>
            <person name="Yanf M."/>
            <person name="Daum C."/>
            <person name="Ng V."/>
            <person name="Clum A."/>
            <person name="Ohm R."/>
            <person name="Martin F."/>
            <person name="Silar P."/>
            <person name="Natvig D."/>
            <person name="Lalanne C."/>
            <person name="Gautier V."/>
            <person name="Ament-Velasquez S.L."/>
            <person name="Kruys A."/>
            <person name="Hutchinson M.I."/>
            <person name="Powell A.J."/>
            <person name="Barry K."/>
            <person name="Miller A.N."/>
            <person name="Grigoriev I.V."/>
            <person name="Debuchy R."/>
            <person name="Gladieux P."/>
            <person name="Thoren M.H."/>
            <person name="Johannesson H."/>
        </authorList>
    </citation>
    <scope>NUCLEOTIDE SEQUENCE</scope>
    <source>
        <strain evidence="16">CBS 103.79</strain>
    </source>
</reference>
<feature type="binding site" evidence="12">
    <location>
        <position position="138"/>
    </location>
    <ligand>
        <name>Ca(2+)</name>
        <dbReference type="ChEBI" id="CHEBI:29108"/>
    </ligand>
</feature>
<evidence type="ECO:0000256" key="3">
    <source>
        <dbReference type="ARBA" id="ARBA00012094"/>
    </source>
</evidence>
<evidence type="ECO:0000256" key="11">
    <source>
        <dbReference type="PIRSR" id="PIRSR605959-2"/>
    </source>
</evidence>
<accession>A0AAN6MJE6</accession>
<proteinExistence type="inferred from homology"/>
<evidence type="ECO:0000256" key="6">
    <source>
        <dbReference type="ARBA" id="ARBA00022837"/>
    </source>
</evidence>
<feature type="domain" description="Fumarylacetoacetase-like C-terminal" evidence="14">
    <location>
        <begin position="137"/>
        <end position="422"/>
    </location>
</feature>
<keyword evidence="5 13" id="KW-0378">Hydrolase</keyword>
<evidence type="ECO:0000259" key="15">
    <source>
        <dbReference type="Pfam" id="PF09298"/>
    </source>
</evidence>
<feature type="binding site" evidence="11">
    <location>
        <position position="254"/>
    </location>
    <ligand>
        <name>substrate</name>
    </ligand>
</feature>
<evidence type="ECO:0000313" key="16">
    <source>
        <dbReference type="EMBL" id="KAK3901996.1"/>
    </source>
</evidence>
<evidence type="ECO:0000256" key="5">
    <source>
        <dbReference type="ARBA" id="ARBA00022801"/>
    </source>
</evidence>
<feature type="binding site" evidence="12">
    <location>
        <position position="243"/>
    </location>
    <ligand>
        <name>Ca(2+)</name>
        <dbReference type="ChEBI" id="CHEBI:29108"/>
    </ligand>
</feature>
<dbReference type="SUPFAM" id="SSF56529">
    <property type="entry name" value="FAH"/>
    <property type="match status" value="1"/>
</dbReference>
<dbReference type="GO" id="GO:0006559">
    <property type="term" value="P:L-phenylalanine catabolic process"/>
    <property type="evidence" value="ECO:0007669"/>
    <property type="project" value="UniProtKB-UniRule"/>
</dbReference>
<dbReference type="GO" id="GO:0004334">
    <property type="term" value="F:fumarylacetoacetase activity"/>
    <property type="evidence" value="ECO:0007669"/>
    <property type="project" value="UniProtKB-UniRule"/>
</dbReference>
<evidence type="ECO:0000256" key="1">
    <source>
        <dbReference type="ARBA" id="ARBA00004782"/>
    </source>
</evidence>
<dbReference type="EC" id="3.7.1.2" evidence="3 13"/>
<feature type="binding site" evidence="12">
    <location>
        <position position="209"/>
    </location>
    <ligand>
        <name>Ca(2+)</name>
        <dbReference type="ChEBI" id="CHEBI:29108"/>
    </ligand>
</feature>
<feature type="binding site" evidence="12">
    <location>
        <position position="263"/>
    </location>
    <ligand>
        <name>Mg(2+)</name>
        <dbReference type="ChEBI" id="CHEBI:18420"/>
    </ligand>
</feature>
<dbReference type="NCBIfam" id="TIGR01266">
    <property type="entry name" value="fum_ac_acetase"/>
    <property type="match status" value="1"/>
</dbReference>
<keyword evidence="6 12" id="KW-0106">Calcium</keyword>
<name>A0AAN6MJE6_9PEZI</name>
<comment type="catalytic activity">
    <reaction evidence="13">
        <text>4-fumarylacetoacetate + H2O = acetoacetate + fumarate + H(+)</text>
        <dbReference type="Rhea" id="RHEA:10244"/>
        <dbReference type="ChEBI" id="CHEBI:13705"/>
        <dbReference type="ChEBI" id="CHEBI:15377"/>
        <dbReference type="ChEBI" id="CHEBI:15378"/>
        <dbReference type="ChEBI" id="CHEBI:18034"/>
        <dbReference type="ChEBI" id="CHEBI:29806"/>
        <dbReference type="EC" id="3.7.1.2"/>
    </reaction>
</comment>
<keyword evidence="17" id="KW-1185">Reference proteome</keyword>
<feature type="binding site" evidence="12">
    <location>
        <position position="267"/>
    </location>
    <ligand>
        <name>Mg(2+)</name>
        <dbReference type="ChEBI" id="CHEBI:18420"/>
    </ligand>
</feature>
<evidence type="ECO:0000313" key="17">
    <source>
        <dbReference type="Proteomes" id="UP001303889"/>
    </source>
</evidence>
<gene>
    <name evidence="16" type="ORF">C8A05DRAFT_34316</name>
</gene>
<evidence type="ECO:0000259" key="14">
    <source>
        <dbReference type="Pfam" id="PF01557"/>
    </source>
</evidence>
<feature type="binding site" evidence="11">
    <location>
        <position position="140"/>
    </location>
    <ligand>
        <name>substrate</name>
    </ligand>
</feature>
<dbReference type="Gene3D" id="3.90.850.10">
    <property type="entry name" value="Fumarylacetoacetase-like, C-terminal domain"/>
    <property type="match status" value="1"/>
</dbReference>
<reference evidence="16" key="1">
    <citation type="journal article" date="2023" name="Mol. Phylogenet. Evol.">
        <title>Genome-scale phylogeny and comparative genomics of the fungal order Sordariales.</title>
        <authorList>
            <person name="Hensen N."/>
            <person name="Bonometti L."/>
            <person name="Westerberg I."/>
            <person name="Brannstrom I.O."/>
            <person name="Guillou S."/>
            <person name="Cros-Aarteil S."/>
            <person name="Calhoun S."/>
            <person name="Haridas S."/>
            <person name="Kuo A."/>
            <person name="Mondo S."/>
            <person name="Pangilinan J."/>
            <person name="Riley R."/>
            <person name="LaButti K."/>
            <person name="Andreopoulos B."/>
            <person name="Lipzen A."/>
            <person name="Chen C."/>
            <person name="Yan M."/>
            <person name="Daum C."/>
            <person name="Ng V."/>
            <person name="Clum A."/>
            <person name="Steindorff A."/>
            <person name="Ohm R.A."/>
            <person name="Martin F."/>
            <person name="Silar P."/>
            <person name="Natvig D.O."/>
            <person name="Lalanne C."/>
            <person name="Gautier V."/>
            <person name="Ament-Velasquez S.L."/>
            <person name="Kruys A."/>
            <person name="Hutchinson M.I."/>
            <person name="Powell A.J."/>
            <person name="Barry K."/>
            <person name="Miller A.N."/>
            <person name="Grigoriev I.V."/>
            <person name="Debuchy R."/>
            <person name="Gladieux P."/>
            <person name="Hiltunen Thoren M."/>
            <person name="Johannesson H."/>
        </authorList>
    </citation>
    <scope>NUCLEOTIDE SEQUENCE</scope>
    <source>
        <strain evidence="16">CBS 103.79</strain>
    </source>
</reference>
<organism evidence="16 17">
    <name type="scientific">Staphylotrichum tortipilum</name>
    <dbReference type="NCBI Taxonomy" id="2831512"/>
    <lineage>
        <taxon>Eukaryota</taxon>
        <taxon>Fungi</taxon>
        <taxon>Dikarya</taxon>
        <taxon>Ascomycota</taxon>
        <taxon>Pezizomycotina</taxon>
        <taxon>Sordariomycetes</taxon>
        <taxon>Sordariomycetidae</taxon>
        <taxon>Sordariales</taxon>
        <taxon>Chaetomiaceae</taxon>
        <taxon>Staphylotrichum</taxon>
    </lineage>
</organism>
<comment type="similarity">
    <text evidence="2 13">Belongs to the FAH family.</text>
</comment>
<dbReference type="InterPro" id="IPR015377">
    <property type="entry name" value="Fumarylacetoacetase_N"/>
</dbReference>
<dbReference type="GO" id="GO:0046872">
    <property type="term" value="F:metal ion binding"/>
    <property type="evidence" value="ECO:0007669"/>
    <property type="project" value="UniProtKB-UniRule"/>
</dbReference>
<dbReference type="InterPro" id="IPR036663">
    <property type="entry name" value="Fumarylacetoacetase_C_sf"/>
</dbReference>
<evidence type="ECO:0000256" key="2">
    <source>
        <dbReference type="ARBA" id="ARBA00010211"/>
    </source>
</evidence>
<comment type="caution">
    <text evidence="16">The sequence shown here is derived from an EMBL/GenBank/DDBJ whole genome shotgun (WGS) entry which is preliminary data.</text>
</comment>
<feature type="binding site" evidence="11">
    <location>
        <position position="250"/>
    </location>
    <ligand>
        <name>substrate</name>
    </ligand>
</feature>
<evidence type="ECO:0000256" key="12">
    <source>
        <dbReference type="PIRSR" id="PIRSR605959-3"/>
    </source>
</evidence>
<feature type="binding site" evidence="12">
    <location>
        <position position="211"/>
    </location>
    <ligand>
        <name>Ca(2+)</name>
        <dbReference type="ChEBI" id="CHEBI:29108"/>
    </ligand>
</feature>
<dbReference type="PANTHER" id="PTHR43069">
    <property type="entry name" value="FUMARYLACETOACETASE"/>
    <property type="match status" value="1"/>
</dbReference>
<dbReference type="EMBL" id="MU855540">
    <property type="protein sequence ID" value="KAK3901996.1"/>
    <property type="molecule type" value="Genomic_DNA"/>
</dbReference>
<dbReference type="Proteomes" id="UP001303889">
    <property type="component" value="Unassembled WGS sequence"/>
</dbReference>
<keyword evidence="4 12" id="KW-0479">Metal-binding</keyword>
<feature type="domain" description="Fumarylacetoacetase N-terminal" evidence="15">
    <location>
        <begin position="20"/>
        <end position="130"/>
    </location>
</feature>
<dbReference type="InterPro" id="IPR011234">
    <property type="entry name" value="Fumarylacetoacetase-like_C"/>
</dbReference>
<dbReference type="GO" id="GO:1902000">
    <property type="term" value="P:homogentisate catabolic process"/>
    <property type="evidence" value="ECO:0007669"/>
    <property type="project" value="TreeGrafter"/>
</dbReference>
<dbReference type="SUPFAM" id="SSF63433">
    <property type="entry name" value="Fumarylacetoacetate hydrolase, FAH, N-terminal domain"/>
    <property type="match status" value="1"/>
</dbReference>
<dbReference type="FunFam" id="3.90.850.10:FF:000009">
    <property type="entry name" value="Fumarylacetoacetase"/>
    <property type="match status" value="1"/>
</dbReference>
<dbReference type="Gene3D" id="2.30.30.230">
    <property type="entry name" value="Fumarylacetoacetase, N-terminal domain"/>
    <property type="match status" value="1"/>
</dbReference>
<dbReference type="AlphaFoldDB" id="A0AAN6MJE6"/>
<keyword evidence="9 13" id="KW-0585">Phenylalanine catabolism</keyword>
<evidence type="ECO:0000256" key="4">
    <source>
        <dbReference type="ARBA" id="ARBA00022723"/>
    </source>
</evidence>
<dbReference type="InterPro" id="IPR005959">
    <property type="entry name" value="Fumarylacetoacetase"/>
</dbReference>